<accession>A0A1H3GNB7</accession>
<feature type="transmembrane region" description="Helical" evidence="8">
    <location>
        <begin position="302"/>
        <end position="321"/>
    </location>
</feature>
<dbReference type="OrthoDB" id="2078716at2"/>
<dbReference type="AlphaFoldDB" id="A0A1H3GNB7"/>
<feature type="transmembrane region" description="Helical" evidence="8">
    <location>
        <begin position="333"/>
        <end position="352"/>
    </location>
</feature>
<feature type="transmembrane region" description="Helical" evidence="8">
    <location>
        <begin position="181"/>
        <end position="201"/>
    </location>
</feature>
<evidence type="ECO:0000256" key="2">
    <source>
        <dbReference type="ARBA" id="ARBA00007998"/>
    </source>
</evidence>
<comment type="subcellular location">
    <subcellularLocation>
        <location evidence="1">Membrane</location>
        <topology evidence="1">Multi-pass membrane protein</topology>
    </subcellularLocation>
</comment>
<gene>
    <name evidence="9" type="ORF">SAMN05421736_101221</name>
</gene>
<keyword evidence="4" id="KW-0309">Germination</keyword>
<feature type="transmembrane region" description="Helical" evidence="8">
    <location>
        <begin position="113"/>
        <end position="132"/>
    </location>
</feature>
<comment type="similarity">
    <text evidence="2">Belongs to the amino acid-polyamine-organocation (APC) superfamily. Spore germination protein (SGP) (TC 2.A.3.9) family.</text>
</comment>
<dbReference type="STRING" id="1503961.SAMN05421736_101221"/>
<feature type="transmembrane region" description="Helical" evidence="8">
    <location>
        <begin position="73"/>
        <end position="93"/>
    </location>
</feature>
<evidence type="ECO:0000313" key="10">
    <source>
        <dbReference type="Proteomes" id="UP000198935"/>
    </source>
</evidence>
<keyword evidence="6 8" id="KW-1133">Transmembrane helix</keyword>
<evidence type="ECO:0000256" key="8">
    <source>
        <dbReference type="SAM" id="Phobius"/>
    </source>
</evidence>
<dbReference type="GO" id="GO:0009847">
    <property type="term" value="P:spore germination"/>
    <property type="evidence" value="ECO:0007669"/>
    <property type="project" value="InterPro"/>
</dbReference>
<feature type="transmembrane region" description="Helical" evidence="8">
    <location>
        <begin position="37"/>
        <end position="61"/>
    </location>
</feature>
<feature type="transmembrane region" description="Helical" evidence="8">
    <location>
        <begin position="7"/>
        <end position="31"/>
    </location>
</feature>
<protein>
    <submittedName>
        <fullName evidence="9">Spore germination protein KB</fullName>
    </submittedName>
</protein>
<reference evidence="10" key="1">
    <citation type="submission" date="2016-10" db="EMBL/GenBank/DDBJ databases">
        <authorList>
            <person name="Varghese N."/>
            <person name="Submissions S."/>
        </authorList>
    </citation>
    <scope>NUCLEOTIDE SEQUENCE [LARGE SCALE GENOMIC DNA]</scope>
    <source>
        <strain evidence="10">SP</strain>
    </source>
</reference>
<dbReference type="GO" id="GO:0016020">
    <property type="term" value="C:membrane"/>
    <property type="evidence" value="ECO:0007669"/>
    <property type="project" value="UniProtKB-SubCell"/>
</dbReference>
<evidence type="ECO:0000256" key="6">
    <source>
        <dbReference type="ARBA" id="ARBA00022989"/>
    </source>
</evidence>
<feature type="transmembrane region" description="Helical" evidence="8">
    <location>
        <begin position="266"/>
        <end position="290"/>
    </location>
</feature>
<dbReference type="InterPro" id="IPR004761">
    <property type="entry name" value="Spore_GerAB"/>
</dbReference>
<dbReference type="Proteomes" id="UP000198935">
    <property type="component" value="Unassembled WGS sequence"/>
</dbReference>
<organism evidence="9 10">
    <name type="scientific">Evansella caseinilytica</name>
    <dbReference type="NCBI Taxonomy" id="1503961"/>
    <lineage>
        <taxon>Bacteria</taxon>
        <taxon>Bacillati</taxon>
        <taxon>Bacillota</taxon>
        <taxon>Bacilli</taxon>
        <taxon>Bacillales</taxon>
        <taxon>Bacillaceae</taxon>
        <taxon>Evansella</taxon>
    </lineage>
</organism>
<evidence type="ECO:0000256" key="5">
    <source>
        <dbReference type="ARBA" id="ARBA00022692"/>
    </source>
</evidence>
<keyword evidence="10" id="KW-1185">Reference proteome</keyword>
<dbReference type="Pfam" id="PF03845">
    <property type="entry name" value="Spore_permease"/>
    <property type="match status" value="1"/>
</dbReference>
<evidence type="ECO:0000256" key="3">
    <source>
        <dbReference type="ARBA" id="ARBA00022448"/>
    </source>
</evidence>
<keyword evidence="5 8" id="KW-0812">Transmembrane</keyword>
<dbReference type="EMBL" id="FNPI01000001">
    <property type="protein sequence ID" value="SDY04540.1"/>
    <property type="molecule type" value="Genomic_DNA"/>
</dbReference>
<keyword evidence="3" id="KW-0813">Transport</keyword>
<evidence type="ECO:0000313" key="9">
    <source>
        <dbReference type="EMBL" id="SDY04540.1"/>
    </source>
</evidence>
<feature type="transmembrane region" description="Helical" evidence="8">
    <location>
        <begin position="213"/>
        <end position="237"/>
    </location>
</feature>
<evidence type="ECO:0000256" key="1">
    <source>
        <dbReference type="ARBA" id="ARBA00004141"/>
    </source>
</evidence>
<dbReference type="NCBIfam" id="TIGR00912">
    <property type="entry name" value="2A0309"/>
    <property type="match status" value="1"/>
</dbReference>
<dbReference type="PANTHER" id="PTHR34975:SF2">
    <property type="entry name" value="SPORE GERMINATION PROTEIN A2"/>
    <property type="match status" value="1"/>
</dbReference>
<feature type="transmembrane region" description="Helical" evidence="8">
    <location>
        <begin position="144"/>
        <end position="161"/>
    </location>
</feature>
<evidence type="ECO:0000256" key="7">
    <source>
        <dbReference type="ARBA" id="ARBA00023136"/>
    </source>
</evidence>
<dbReference type="PANTHER" id="PTHR34975">
    <property type="entry name" value="SPORE GERMINATION PROTEIN A2"/>
    <property type="match status" value="1"/>
</dbReference>
<proteinExistence type="inferred from homology"/>
<keyword evidence="7 8" id="KW-0472">Membrane</keyword>
<name>A0A1H3GNB7_9BACI</name>
<dbReference type="Gene3D" id="1.20.1740.10">
    <property type="entry name" value="Amino acid/polyamine transporter I"/>
    <property type="match status" value="1"/>
</dbReference>
<sequence length="364" mass="41340">MKLSNIQLFWMIAIMELGMTLVMTTTVSLQAAKQDAWISVFFAGCIALLIAFVATRLTLLFPDQTLVQFSEAILGKWIGKIIVLIYLVQWYTIVPIVLRQFSDVIEMLLLQRTPSLAIILLMILLMSYVTFTGKIEGIGRCSEILGPMIFLMVFIVLFTNIENINVKNMLPLYVDNGMKNIMQGALAPASYLGHAVEIVMLTPFLTRPRQAAVYVVWGVVVPVVIVIVSTLMIIITIGTDLSVHMWYPFIELTREIKLGFIENWDAFAVVIWITSVFVKLSIYLFITTYGTAQFLKVENWRNMVWIIAPIILLFTFVPKNVTESTNNYLNNYWVPFVLPVNMIGIPLLLLVIGKMRQRKARANS</sequence>
<evidence type="ECO:0000256" key="4">
    <source>
        <dbReference type="ARBA" id="ARBA00022544"/>
    </source>
</evidence>